<protein>
    <submittedName>
        <fullName evidence="2">Esterase family protein</fullName>
    </submittedName>
</protein>
<name>A0A6L5X7I0_9BACT</name>
<comment type="caution">
    <text evidence="2">The sequence shown here is derived from an EMBL/GenBank/DDBJ whole genome shotgun (WGS) entry which is preliminary data.</text>
</comment>
<dbReference type="SUPFAM" id="SSF53474">
    <property type="entry name" value="alpha/beta-Hydrolases"/>
    <property type="match status" value="1"/>
</dbReference>
<evidence type="ECO:0000256" key="1">
    <source>
        <dbReference type="SAM" id="SignalP"/>
    </source>
</evidence>
<dbReference type="AlphaFoldDB" id="A0A6L5X7I0"/>
<reference evidence="2 3" key="1">
    <citation type="submission" date="2019-08" db="EMBL/GenBank/DDBJ databases">
        <title>In-depth cultivation of the pig gut microbiome towards novel bacterial diversity and tailored functional studies.</title>
        <authorList>
            <person name="Wylensek D."/>
            <person name="Hitch T.C.A."/>
            <person name="Clavel T."/>
        </authorList>
    </citation>
    <scope>NUCLEOTIDE SEQUENCE [LARGE SCALE GENOMIC DNA]</scope>
    <source>
        <strain evidence="2 3">Oil-RF-744-WCA-WT-10</strain>
    </source>
</reference>
<dbReference type="PANTHER" id="PTHR48098:SF1">
    <property type="entry name" value="DIACYLGLYCEROL ACYLTRANSFERASE_MYCOLYLTRANSFERASE AG85A"/>
    <property type="match status" value="1"/>
</dbReference>
<feature type="signal peptide" evidence="1">
    <location>
        <begin position="1"/>
        <end position="24"/>
    </location>
</feature>
<keyword evidence="1" id="KW-0732">Signal</keyword>
<dbReference type="EMBL" id="VULT01000001">
    <property type="protein sequence ID" value="MSS16251.1"/>
    <property type="molecule type" value="Genomic_DNA"/>
</dbReference>
<evidence type="ECO:0000313" key="2">
    <source>
        <dbReference type="EMBL" id="MSS16251.1"/>
    </source>
</evidence>
<dbReference type="InterPro" id="IPR029058">
    <property type="entry name" value="AB_hydrolase_fold"/>
</dbReference>
<gene>
    <name evidence="2" type="ORF">FYJ29_00455</name>
</gene>
<dbReference type="Proteomes" id="UP000483362">
    <property type="component" value="Unassembled WGS sequence"/>
</dbReference>
<accession>A0A6L5X7I0</accession>
<dbReference type="PANTHER" id="PTHR48098">
    <property type="entry name" value="ENTEROCHELIN ESTERASE-RELATED"/>
    <property type="match status" value="1"/>
</dbReference>
<feature type="chain" id="PRO_5026848931" evidence="1">
    <location>
        <begin position="25"/>
        <end position="296"/>
    </location>
</feature>
<sequence>MKHFTIITLMLLCALAAGSTAARGQENVATQVATVYRPQTDTVEVQSAKMKRGIKNVVVVPVQYYAGPASEHYPVLYLLHGAWGSYRDWPRKAPLEQLATQYGVIIVCPDGQDSWYFDSPIDPTMQFETYVSKELVSYIDSHYRTYPTPYMRAIAGLSMGGHGALWLAWRHPDTFNSCGSMSGGVDITKFPGNWKIKDRLGKYEDNPQLWASHAVINLVPSLQPGQHITIDDGYDDIFYQVNLALHQALMERKIPHDFTIRPGKHTWDYWVNSLDYQMLFFSKAFKANAQHCQQAK</sequence>
<organism evidence="2 3">
    <name type="scientific">Sodaliphilus pleomorphus</name>
    <dbReference type="NCBI Taxonomy" id="2606626"/>
    <lineage>
        <taxon>Bacteria</taxon>
        <taxon>Pseudomonadati</taxon>
        <taxon>Bacteroidota</taxon>
        <taxon>Bacteroidia</taxon>
        <taxon>Bacteroidales</taxon>
        <taxon>Muribaculaceae</taxon>
        <taxon>Sodaliphilus</taxon>
    </lineage>
</organism>
<dbReference type="InterPro" id="IPR000801">
    <property type="entry name" value="Esterase-like"/>
</dbReference>
<dbReference type="GO" id="GO:0016747">
    <property type="term" value="F:acyltransferase activity, transferring groups other than amino-acyl groups"/>
    <property type="evidence" value="ECO:0007669"/>
    <property type="project" value="TreeGrafter"/>
</dbReference>
<dbReference type="Pfam" id="PF00756">
    <property type="entry name" value="Esterase"/>
    <property type="match status" value="1"/>
</dbReference>
<evidence type="ECO:0000313" key="3">
    <source>
        <dbReference type="Proteomes" id="UP000483362"/>
    </source>
</evidence>
<proteinExistence type="predicted"/>
<dbReference type="Gene3D" id="3.40.50.1820">
    <property type="entry name" value="alpha/beta hydrolase"/>
    <property type="match status" value="1"/>
</dbReference>
<keyword evidence="3" id="KW-1185">Reference proteome</keyword>
<dbReference type="RefSeq" id="WP_154327962.1">
    <property type="nucleotide sequence ID" value="NZ_CP045696.1"/>
</dbReference>
<dbReference type="InterPro" id="IPR050583">
    <property type="entry name" value="Mycobacterial_A85_antigen"/>
</dbReference>